<protein>
    <recommendedName>
        <fullName evidence="3">Transposase</fullName>
    </recommendedName>
</protein>
<evidence type="ECO:0000313" key="2">
    <source>
        <dbReference type="Proteomes" id="UP001499988"/>
    </source>
</evidence>
<accession>A0ABP9ERH0</accession>
<organism evidence="1 2">
    <name type="scientific">Ferrimonas pelagia</name>
    <dbReference type="NCBI Taxonomy" id="1177826"/>
    <lineage>
        <taxon>Bacteria</taxon>
        <taxon>Pseudomonadati</taxon>
        <taxon>Pseudomonadota</taxon>
        <taxon>Gammaproteobacteria</taxon>
        <taxon>Alteromonadales</taxon>
        <taxon>Ferrimonadaceae</taxon>
        <taxon>Ferrimonas</taxon>
    </lineage>
</organism>
<dbReference type="Proteomes" id="UP001499988">
    <property type="component" value="Unassembled WGS sequence"/>
</dbReference>
<comment type="caution">
    <text evidence="1">The sequence shown here is derived from an EMBL/GenBank/DDBJ whole genome shotgun (WGS) entry which is preliminary data.</text>
</comment>
<evidence type="ECO:0000313" key="1">
    <source>
        <dbReference type="EMBL" id="GAA4884932.1"/>
    </source>
</evidence>
<evidence type="ECO:0008006" key="3">
    <source>
        <dbReference type="Google" id="ProtNLM"/>
    </source>
</evidence>
<dbReference type="EMBL" id="BAABJZ010000046">
    <property type="protein sequence ID" value="GAA4884932.1"/>
    <property type="molecule type" value="Genomic_DNA"/>
</dbReference>
<keyword evidence="2" id="KW-1185">Reference proteome</keyword>
<gene>
    <name evidence="1" type="ORF">GCM10023333_18330</name>
</gene>
<reference evidence="2" key="1">
    <citation type="journal article" date="2019" name="Int. J. Syst. Evol. Microbiol.">
        <title>The Global Catalogue of Microorganisms (GCM) 10K type strain sequencing project: providing services to taxonomists for standard genome sequencing and annotation.</title>
        <authorList>
            <consortium name="The Broad Institute Genomics Platform"/>
            <consortium name="The Broad Institute Genome Sequencing Center for Infectious Disease"/>
            <person name="Wu L."/>
            <person name="Ma J."/>
        </authorList>
    </citation>
    <scope>NUCLEOTIDE SEQUENCE [LARGE SCALE GENOMIC DNA]</scope>
    <source>
        <strain evidence="2">JCM 18401</strain>
    </source>
</reference>
<proteinExistence type="predicted"/>
<name>A0ABP9ERH0_9GAMM</name>
<sequence>MGFFRMRPICVSESPRAYAGRVQSTEVKRYRADGSLARRLSAETDP</sequence>